<sequence>MGDEILPDEVMEIRVQMTKRYQEQPDKRRMKDEMRAASGFMFMGSARLVQGVATVIFFGILFALSQSDQDTVTFLLMPPQRRGF</sequence>
<name>A0ABP0NJ98_9DINO</name>
<evidence type="ECO:0000313" key="1">
    <source>
        <dbReference type="EMBL" id="CAK9062942.1"/>
    </source>
</evidence>
<dbReference type="EMBL" id="CAXAMN010021740">
    <property type="protein sequence ID" value="CAK9062942.1"/>
    <property type="molecule type" value="Genomic_DNA"/>
</dbReference>
<comment type="caution">
    <text evidence="1">The sequence shown here is derived from an EMBL/GenBank/DDBJ whole genome shotgun (WGS) entry which is preliminary data.</text>
</comment>
<evidence type="ECO:0000313" key="2">
    <source>
        <dbReference type="Proteomes" id="UP001642484"/>
    </source>
</evidence>
<keyword evidence="2" id="KW-1185">Reference proteome</keyword>
<dbReference type="Proteomes" id="UP001642484">
    <property type="component" value="Unassembled WGS sequence"/>
</dbReference>
<accession>A0ABP0NJ98</accession>
<reference evidence="1 2" key="1">
    <citation type="submission" date="2024-02" db="EMBL/GenBank/DDBJ databases">
        <authorList>
            <person name="Chen Y."/>
            <person name="Shah S."/>
            <person name="Dougan E. K."/>
            <person name="Thang M."/>
            <person name="Chan C."/>
        </authorList>
    </citation>
    <scope>NUCLEOTIDE SEQUENCE [LARGE SCALE GENOMIC DNA]</scope>
</reference>
<gene>
    <name evidence="1" type="ORF">CCMP2556_LOCUS30955</name>
</gene>
<organism evidence="1 2">
    <name type="scientific">Durusdinium trenchii</name>
    <dbReference type="NCBI Taxonomy" id="1381693"/>
    <lineage>
        <taxon>Eukaryota</taxon>
        <taxon>Sar</taxon>
        <taxon>Alveolata</taxon>
        <taxon>Dinophyceae</taxon>
        <taxon>Suessiales</taxon>
        <taxon>Symbiodiniaceae</taxon>
        <taxon>Durusdinium</taxon>
    </lineage>
</organism>
<proteinExistence type="predicted"/>
<protein>
    <submittedName>
        <fullName evidence="1">Uncharacterized protein</fullName>
    </submittedName>
</protein>